<evidence type="ECO:0008006" key="4">
    <source>
        <dbReference type="Google" id="ProtNLM"/>
    </source>
</evidence>
<feature type="signal peptide" evidence="1">
    <location>
        <begin position="1"/>
        <end position="17"/>
    </location>
</feature>
<evidence type="ECO:0000313" key="2">
    <source>
        <dbReference type="EMBL" id="TDQ49474.1"/>
    </source>
</evidence>
<dbReference type="EMBL" id="SNYM01000004">
    <property type="protein sequence ID" value="TDQ49474.1"/>
    <property type="molecule type" value="Genomic_DNA"/>
</dbReference>
<evidence type="ECO:0000256" key="1">
    <source>
        <dbReference type="SAM" id="SignalP"/>
    </source>
</evidence>
<evidence type="ECO:0000313" key="3">
    <source>
        <dbReference type="Proteomes" id="UP000295375"/>
    </source>
</evidence>
<protein>
    <recommendedName>
        <fullName evidence="4">Phosphate-selective porin O/P</fullName>
    </recommendedName>
</protein>
<dbReference type="Proteomes" id="UP000295375">
    <property type="component" value="Unassembled WGS sequence"/>
</dbReference>
<accession>A0A4R6V0F6</accession>
<sequence>MMGLALALSSFSANAQAETETDFRGNVSLQGRAFLSEPLFPNQEDYNLSVAAQPEWNWQWNDRRDSFTLELFGRWDQNDGERTHADIRQAAWIHVGEEIETRVGLRRVFWGVTEFQHLVDIINQSDLVEDLDAEDKLGQPMINFSTVQDWGIVDLYILPYFRERTFAGADGRPRLPLPVFVDDPLYESDDEEKHIDYALRWSNTIDVFDVGVAYFDGTARDPLLLPAFINGELGLRPYYPQIERFSVDAQATIESWLWKLEAIHQHRDGESFVAMHGGFEYTIVGFMESAADLGLLIEYGWDERDEQSTSLFQNDLLFGARLAMNDMASSELLMGISRDLDYDSHSLLVEGSRRFGQNLVVSIDLRLFDSDEPEDVLYGLRRDDYLQVDLEYYF</sequence>
<keyword evidence="3" id="KW-1185">Reference proteome</keyword>
<dbReference type="AlphaFoldDB" id="A0A4R6V0F6"/>
<feature type="chain" id="PRO_5020431469" description="Phosphate-selective porin O/P" evidence="1">
    <location>
        <begin position="18"/>
        <end position="394"/>
    </location>
</feature>
<gene>
    <name evidence="2" type="ORF">EV696_104180</name>
</gene>
<keyword evidence="1" id="KW-0732">Signal</keyword>
<name>A0A4R6V0F6_9GAMM</name>
<proteinExistence type="predicted"/>
<organism evidence="2 3">
    <name type="scientific">Permianibacter aggregans</name>
    <dbReference type="NCBI Taxonomy" id="1510150"/>
    <lineage>
        <taxon>Bacteria</taxon>
        <taxon>Pseudomonadati</taxon>
        <taxon>Pseudomonadota</taxon>
        <taxon>Gammaproteobacteria</taxon>
        <taxon>Pseudomonadales</taxon>
        <taxon>Pseudomonadaceae</taxon>
        <taxon>Permianibacter</taxon>
    </lineage>
</organism>
<reference evidence="2 3" key="1">
    <citation type="submission" date="2019-03" db="EMBL/GenBank/DDBJ databases">
        <title>Genomic Encyclopedia of Type Strains, Phase IV (KMG-IV): sequencing the most valuable type-strain genomes for metagenomic binning, comparative biology and taxonomic classification.</title>
        <authorList>
            <person name="Goeker M."/>
        </authorList>
    </citation>
    <scope>NUCLEOTIDE SEQUENCE [LARGE SCALE GENOMIC DNA]</scope>
    <source>
        <strain evidence="2 3">DSM 103792</strain>
    </source>
</reference>
<comment type="caution">
    <text evidence="2">The sequence shown here is derived from an EMBL/GenBank/DDBJ whole genome shotgun (WGS) entry which is preliminary data.</text>
</comment>